<accession>A0A433DBH9</accession>
<organism evidence="1 2">
    <name type="scientific">Jimgerdemannia flammicorona</name>
    <dbReference type="NCBI Taxonomy" id="994334"/>
    <lineage>
        <taxon>Eukaryota</taxon>
        <taxon>Fungi</taxon>
        <taxon>Fungi incertae sedis</taxon>
        <taxon>Mucoromycota</taxon>
        <taxon>Mucoromycotina</taxon>
        <taxon>Endogonomycetes</taxon>
        <taxon>Endogonales</taxon>
        <taxon>Endogonaceae</taxon>
        <taxon>Jimgerdemannia</taxon>
    </lineage>
</organism>
<comment type="caution">
    <text evidence="1">The sequence shown here is derived from an EMBL/GenBank/DDBJ whole genome shotgun (WGS) entry which is preliminary data.</text>
</comment>
<protein>
    <submittedName>
        <fullName evidence="1">Uncharacterized protein</fullName>
    </submittedName>
</protein>
<dbReference type="Proteomes" id="UP000268093">
    <property type="component" value="Unassembled WGS sequence"/>
</dbReference>
<evidence type="ECO:0000313" key="1">
    <source>
        <dbReference type="EMBL" id="RUP48179.1"/>
    </source>
</evidence>
<name>A0A433DBH9_9FUNG</name>
<dbReference type="AlphaFoldDB" id="A0A433DBH9"/>
<sequence>MLSASYWWLFAGALRTRSSRLAVVVWTKFLLGIPTVA</sequence>
<dbReference type="EMBL" id="RBNI01003617">
    <property type="protein sequence ID" value="RUP48179.1"/>
    <property type="molecule type" value="Genomic_DNA"/>
</dbReference>
<gene>
    <name evidence="1" type="ORF">BC936DRAFT_144861</name>
</gene>
<reference evidence="1 2" key="1">
    <citation type="journal article" date="2018" name="New Phytol.">
        <title>Phylogenomics of Endogonaceae and evolution of mycorrhizas within Mucoromycota.</title>
        <authorList>
            <person name="Chang Y."/>
            <person name="Desiro A."/>
            <person name="Na H."/>
            <person name="Sandor L."/>
            <person name="Lipzen A."/>
            <person name="Clum A."/>
            <person name="Barry K."/>
            <person name="Grigoriev I.V."/>
            <person name="Martin F.M."/>
            <person name="Stajich J.E."/>
            <person name="Smith M.E."/>
            <person name="Bonito G."/>
            <person name="Spatafora J.W."/>
        </authorList>
    </citation>
    <scope>NUCLEOTIDE SEQUENCE [LARGE SCALE GENOMIC DNA]</scope>
    <source>
        <strain evidence="1 2">GMNB39</strain>
    </source>
</reference>
<keyword evidence="2" id="KW-1185">Reference proteome</keyword>
<proteinExistence type="predicted"/>
<evidence type="ECO:0000313" key="2">
    <source>
        <dbReference type="Proteomes" id="UP000268093"/>
    </source>
</evidence>